<dbReference type="PANTHER" id="PTHR23030">
    <property type="entry name" value="PCD6 INTERACTING PROTEIN-RELATED"/>
    <property type="match status" value="1"/>
</dbReference>
<dbReference type="InterPro" id="IPR004328">
    <property type="entry name" value="BRO1_dom"/>
</dbReference>
<dbReference type="InterPro" id="IPR038499">
    <property type="entry name" value="BRO1_sf"/>
</dbReference>
<gene>
    <name evidence="2" type="ORF">SARC_15678</name>
</gene>
<reference evidence="2 3" key="1">
    <citation type="submission" date="2011-02" db="EMBL/GenBank/DDBJ databases">
        <title>The Genome Sequence of Sphaeroforma arctica JP610.</title>
        <authorList>
            <consortium name="The Broad Institute Genome Sequencing Platform"/>
            <person name="Russ C."/>
            <person name="Cuomo C."/>
            <person name="Young S.K."/>
            <person name="Zeng Q."/>
            <person name="Gargeya S."/>
            <person name="Alvarado L."/>
            <person name="Berlin A."/>
            <person name="Chapman S.B."/>
            <person name="Chen Z."/>
            <person name="Freedman E."/>
            <person name="Gellesch M."/>
            <person name="Goldberg J."/>
            <person name="Griggs A."/>
            <person name="Gujja S."/>
            <person name="Heilman E."/>
            <person name="Heiman D."/>
            <person name="Howarth C."/>
            <person name="Mehta T."/>
            <person name="Neiman D."/>
            <person name="Pearson M."/>
            <person name="Roberts A."/>
            <person name="Saif S."/>
            <person name="Shea T."/>
            <person name="Shenoy N."/>
            <person name="Sisk P."/>
            <person name="Stolte C."/>
            <person name="Sykes S."/>
            <person name="White J."/>
            <person name="Yandava C."/>
            <person name="Burger G."/>
            <person name="Gray M.W."/>
            <person name="Holland P.W.H."/>
            <person name="King N."/>
            <person name="Lang F.B.F."/>
            <person name="Roger A.J."/>
            <person name="Ruiz-Trillo I."/>
            <person name="Haas B."/>
            <person name="Nusbaum C."/>
            <person name="Birren B."/>
        </authorList>
    </citation>
    <scope>NUCLEOTIDE SEQUENCE [LARGE SCALE GENOMIC DNA]</scope>
    <source>
        <strain evidence="2 3">JP610</strain>
    </source>
</reference>
<evidence type="ECO:0000313" key="2">
    <source>
        <dbReference type="EMBL" id="KNC71784.1"/>
    </source>
</evidence>
<accession>A0A0L0F5A2</accession>
<dbReference type="PROSITE" id="PS51180">
    <property type="entry name" value="BRO1"/>
    <property type="match status" value="1"/>
</dbReference>
<dbReference type="OrthoDB" id="2141925at2759"/>
<dbReference type="Proteomes" id="UP000054560">
    <property type="component" value="Unassembled WGS sequence"/>
</dbReference>
<dbReference type="Gene3D" id="1.25.40.280">
    <property type="entry name" value="alix/aip1 like domains"/>
    <property type="match status" value="1"/>
</dbReference>
<protein>
    <recommendedName>
        <fullName evidence="1">BRO1 domain-containing protein</fullName>
    </recommendedName>
</protein>
<sequence length="85" mass="9002">AAAGAFTYVRDVCTVKFGRSPQMDMQMDVLSTMISIMLGQAQECFLRKALLGNMSPAILSKLASSASDFFTEAVIQSAASGCKGE</sequence>
<dbReference type="Pfam" id="PF03097">
    <property type="entry name" value="BRO1"/>
    <property type="match status" value="1"/>
</dbReference>
<name>A0A0L0F5A2_9EUKA</name>
<dbReference type="EMBL" id="KQ248130">
    <property type="protein sequence ID" value="KNC71784.1"/>
    <property type="molecule type" value="Genomic_DNA"/>
</dbReference>
<feature type="non-terminal residue" evidence="2">
    <location>
        <position position="1"/>
    </location>
</feature>
<dbReference type="PANTHER" id="PTHR23030:SF30">
    <property type="entry name" value="TYROSINE-PROTEIN PHOSPHATASE NON-RECEPTOR TYPE 23"/>
    <property type="match status" value="1"/>
</dbReference>
<dbReference type="GO" id="GO:0005768">
    <property type="term" value="C:endosome"/>
    <property type="evidence" value="ECO:0007669"/>
    <property type="project" value="TreeGrafter"/>
</dbReference>
<dbReference type="GeneID" id="25916182"/>
<dbReference type="RefSeq" id="XP_014145686.1">
    <property type="nucleotide sequence ID" value="XM_014290211.1"/>
</dbReference>
<organism evidence="2 3">
    <name type="scientific">Sphaeroforma arctica JP610</name>
    <dbReference type="NCBI Taxonomy" id="667725"/>
    <lineage>
        <taxon>Eukaryota</taxon>
        <taxon>Ichthyosporea</taxon>
        <taxon>Ichthyophonida</taxon>
        <taxon>Sphaeroforma</taxon>
    </lineage>
</organism>
<proteinExistence type="predicted"/>
<evidence type="ECO:0000259" key="1">
    <source>
        <dbReference type="PROSITE" id="PS51180"/>
    </source>
</evidence>
<feature type="domain" description="BRO1" evidence="1">
    <location>
        <begin position="1"/>
        <end position="85"/>
    </location>
</feature>
<dbReference type="AlphaFoldDB" id="A0A0L0F5A2"/>
<dbReference type="STRING" id="667725.A0A0L0F5A2"/>
<dbReference type="eggNOG" id="KOG2220">
    <property type="taxonomic scope" value="Eukaryota"/>
</dbReference>
<evidence type="ECO:0000313" key="3">
    <source>
        <dbReference type="Proteomes" id="UP000054560"/>
    </source>
</evidence>
<dbReference type="GO" id="GO:0043328">
    <property type="term" value="P:protein transport to vacuole involved in ubiquitin-dependent protein catabolic process via the multivesicular body sorting pathway"/>
    <property type="evidence" value="ECO:0007669"/>
    <property type="project" value="TreeGrafter"/>
</dbReference>
<keyword evidence="3" id="KW-1185">Reference proteome</keyword>